<comment type="caution">
    <text evidence="1">The sequence shown here is derived from an EMBL/GenBank/DDBJ whole genome shotgun (WGS) entry which is preliminary data.</text>
</comment>
<sequence>MSDNDSVIISTKRKSKIKEKNNITSKKSRKILTGKQKKILCQFAQDNPNFTQQELADKFEIGQTTVANILAQSLYWLGLDEEKNHLTITVLILQEKAKQVAVTLKILNFAASDGWLQGFKKRYHIVCTIHCEEAA</sequence>
<evidence type="ECO:0000313" key="1">
    <source>
        <dbReference type="EMBL" id="CAG8750050.1"/>
    </source>
</evidence>
<feature type="non-terminal residue" evidence="1">
    <location>
        <position position="135"/>
    </location>
</feature>
<gene>
    <name evidence="1" type="ORF">RPERSI_LOCUS14090</name>
</gene>
<organism evidence="1 2">
    <name type="scientific">Racocetra persica</name>
    <dbReference type="NCBI Taxonomy" id="160502"/>
    <lineage>
        <taxon>Eukaryota</taxon>
        <taxon>Fungi</taxon>
        <taxon>Fungi incertae sedis</taxon>
        <taxon>Mucoromycota</taxon>
        <taxon>Glomeromycotina</taxon>
        <taxon>Glomeromycetes</taxon>
        <taxon>Diversisporales</taxon>
        <taxon>Gigasporaceae</taxon>
        <taxon>Racocetra</taxon>
    </lineage>
</organism>
<dbReference type="EMBL" id="CAJVQC010032027">
    <property type="protein sequence ID" value="CAG8750050.1"/>
    <property type="molecule type" value="Genomic_DNA"/>
</dbReference>
<proteinExistence type="predicted"/>
<keyword evidence="2" id="KW-1185">Reference proteome</keyword>
<protein>
    <submittedName>
        <fullName evidence="1">25081_t:CDS:1</fullName>
    </submittedName>
</protein>
<reference evidence="1" key="1">
    <citation type="submission" date="2021-06" db="EMBL/GenBank/DDBJ databases">
        <authorList>
            <person name="Kallberg Y."/>
            <person name="Tangrot J."/>
            <person name="Rosling A."/>
        </authorList>
    </citation>
    <scope>NUCLEOTIDE SEQUENCE</scope>
    <source>
        <strain evidence="1">MA461A</strain>
    </source>
</reference>
<evidence type="ECO:0000313" key="2">
    <source>
        <dbReference type="Proteomes" id="UP000789920"/>
    </source>
</evidence>
<name>A0ACA9QGI7_9GLOM</name>
<accession>A0ACA9QGI7</accession>
<dbReference type="Proteomes" id="UP000789920">
    <property type="component" value="Unassembled WGS sequence"/>
</dbReference>